<dbReference type="Pfam" id="PF13456">
    <property type="entry name" value="RVT_3"/>
    <property type="match status" value="1"/>
</dbReference>
<evidence type="ECO:0000259" key="1">
    <source>
        <dbReference type="Pfam" id="PF13456"/>
    </source>
</evidence>
<dbReference type="InParanoid" id="B9RVL1"/>
<accession>B9RVL1</accession>
<dbReference type="InterPro" id="IPR002156">
    <property type="entry name" value="RNaseH_domain"/>
</dbReference>
<dbReference type="EMBL" id="EQ973821">
    <property type="protein sequence ID" value="EEF44587.1"/>
    <property type="molecule type" value="Genomic_DNA"/>
</dbReference>
<feature type="domain" description="RNase H type-1" evidence="1">
    <location>
        <begin position="46"/>
        <end position="96"/>
    </location>
</feature>
<reference evidence="3" key="1">
    <citation type="journal article" date="2010" name="Nat. Biotechnol.">
        <title>Draft genome sequence of the oilseed species Ricinus communis.</title>
        <authorList>
            <person name="Chan A.P."/>
            <person name="Crabtree J."/>
            <person name="Zhao Q."/>
            <person name="Lorenzi H."/>
            <person name="Orvis J."/>
            <person name="Puiu D."/>
            <person name="Melake-Berhan A."/>
            <person name="Jones K.M."/>
            <person name="Redman J."/>
            <person name="Chen G."/>
            <person name="Cahoon E.B."/>
            <person name="Gedil M."/>
            <person name="Stanke M."/>
            <person name="Haas B.J."/>
            <person name="Wortman J.R."/>
            <person name="Fraser-Liggett C.M."/>
            <person name="Ravel J."/>
            <person name="Rabinowicz P.D."/>
        </authorList>
    </citation>
    <scope>NUCLEOTIDE SEQUENCE [LARGE SCALE GENOMIC DNA]</scope>
    <source>
        <strain evidence="3">cv. Hale</strain>
    </source>
</reference>
<dbReference type="GO" id="GO:0003676">
    <property type="term" value="F:nucleic acid binding"/>
    <property type="evidence" value="ECO:0007669"/>
    <property type="project" value="InterPro"/>
</dbReference>
<dbReference type="AlphaFoldDB" id="B9RVL1"/>
<sequence length="102" mass="11268">MQFHHEFVLSHQVAATVGPTGVFKIAVVEEQPPHWHPPQSDYIKLNFDGAFLKDGKRGEVGIICRDYRGCALECKSNLEQNCSGAMLVEALGLREGSHFSKG</sequence>
<organism evidence="2 3">
    <name type="scientific">Ricinus communis</name>
    <name type="common">Castor bean</name>
    <dbReference type="NCBI Taxonomy" id="3988"/>
    <lineage>
        <taxon>Eukaryota</taxon>
        <taxon>Viridiplantae</taxon>
        <taxon>Streptophyta</taxon>
        <taxon>Embryophyta</taxon>
        <taxon>Tracheophyta</taxon>
        <taxon>Spermatophyta</taxon>
        <taxon>Magnoliopsida</taxon>
        <taxon>eudicotyledons</taxon>
        <taxon>Gunneridae</taxon>
        <taxon>Pentapetalae</taxon>
        <taxon>rosids</taxon>
        <taxon>fabids</taxon>
        <taxon>Malpighiales</taxon>
        <taxon>Euphorbiaceae</taxon>
        <taxon>Acalyphoideae</taxon>
        <taxon>Acalypheae</taxon>
        <taxon>Ricinus</taxon>
    </lineage>
</organism>
<dbReference type="Proteomes" id="UP000008311">
    <property type="component" value="Unassembled WGS sequence"/>
</dbReference>
<evidence type="ECO:0000313" key="3">
    <source>
        <dbReference type="Proteomes" id="UP000008311"/>
    </source>
</evidence>
<name>B9RVL1_RICCO</name>
<gene>
    <name evidence="2" type="ORF">RCOM_0964690</name>
</gene>
<protein>
    <recommendedName>
        <fullName evidence="1">RNase H type-1 domain-containing protein</fullName>
    </recommendedName>
</protein>
<evidence type="ECO:0000313" key="2">
    <source>
        <dbReference type="EMBL" id="EEF44587.1"/>
    </source>
</evidence>
<dbReference type="GO" id="GO:0004523">
    <property type="term" value="F:RNA-DNA hybrid ribonuclease activity"/>
    <property type="evidence" value="ECO:0007669"/>
    <property type="project" value="InterPro"/>
</dbReference>
<proteinExistence type="predicted"/>
<keyword evidence="3" id="KW-1185">Reference proteome</keyword>